<sequence length="164" mass="18896">MTDLLREAEALLFREALLLDQGDYDAWLALFTPDTVFWMPAWRNESEQTEDPDRELSLIYYQGRSNLEDRVRRIRSGMSVASKVRLRVMHAISNVTIIAQSADSISVSSCFIVHLVDVRAGRTHAFFGRYEHELVRVGGEWRIARKVIRLLNDVVPTLLDVYSI</sequence>
<dbReference type="KEGG" id="sphi:TS85_21690"/>
<protein>
    <submittedName>
        <fullName evidence="3">Aromatic-ring-hydroxylating dioxygenase</fullName>
    </submittedName>
</protein>
<dbReference type="RefSeq" id="WP_044335002.1">
    <property type="nucleotide sequence ID" value="NZ_CP010836.1"/>
</dbReference>
<organism evidence="3 4">
    <name type="scientific">Sphingomonas hengshuiensis</name>
    <dbReference type="NCBI Taxonomy" id="1609977"/>
    <lineage>
        <taxon>Bacteria</taxon>
        <taxon>Pseudomonadati</taxon>
        <taxon>Pseudomonadota</taxon>
        <taxon>Alphaproteobacteria</taxon>
        <taxon>Sphingomonadales</taxon>
        <taxon>Sphingomonadaceae</taxon>
        <taxon>Sphingomonas</taxon>
    </lineage>
</organism>
<evidence type="ECO:0000256" key="1">
    <source>
        <dbReference type="ARBA" id="ARBA00009570"/>
    </source>
</evidence>
<evidence type="ECO:0000256" key="2">
    <source>
        <dbReference type="ARBA" id="ARBA00023002"/>
    </source>
</evidence>
<evidence type="ECO:0000313" key="3">
    <source>
        <dbReference type="EMBL" id="AJP73846.1"/>
    </source>
</evidence>
<dbReference type="Proteomes" id="UP000032300">
    <property type="component" value="Chromosome"/>
</dbReference>
<gene>
    <name evidence="3" type="ORF">TS85_21690</name>
</gene>
<comment type="similarity">
    <text evidence="1">Belongs to the bacterial ring-hydroxylating dioxygenase beta subunit family.</text>
</comment>
<accession>A0A7U4JBN1</accession>
<keyword evidence="4" id="KW-1185">Reference proteome</keyword>
<reference evidence="3 4" key="2">
    <citation type="submission" date="2015-02" db="EMBL/GenBank/DDBJ databases">
        <title>The complete genome of Sphingomonas hengshuiensis sp. WHSC-8 isolated from soil of Hengshui Lake.</title>
        <authorList>
            <person name="Wei S."/>
            <person name="Guo J."/>
            <person name="Su C."/>
            <person name="Wu R."/>
            <person name="Zhang Z."/>
            <person name="Liang K."/>
            <person name="Li H."/>
            <person name="Wang T."/>
            <person name="Liu H."/>
            <person name="Zhang C."/>
            <person name="Li Z."/>
            <person name="Wang Q."/>
            <person name="Meng J."/>
        </authorList>
    </citation>
    <scope>NUCLEOTIDE SEQUENCE [LARGE SCALE GENOMIC DNA]</scope>
    <source>
        <strain evidence="3 4">WHSC-8</strain>
    </source>
</reference>
<dbReference type="Pfam" id="PF00866">
    <property type="entry name" value="Ring_hydroxyl_B"/>
    <property type="match status" value="1"/>
</dbReference>
<dbReference type="PANTHER" id="PTHR41534:SF2">
    <property type="entry name" value="3-PHENYLPROPIONATE_CINNAMIC ACID DIOXYGENASE SUBUNIT BETA"/>
    <property type="match status" value="1"/>
</dbReference>
<dbReference type="EMBL" id="CP010836">
    <property type="protein sequence ID" value="AJP73846.1"/>
    <property type="molecule type" value="Genomic_DNA"/>
</dbReference>
<proteinExistence type="inferred from homology"/>
<dbReference type="AlphaFoldDB" id="A0A7U4JBN1"/>
<dbReference type="GO" id="GO:0019380">
    <property type="term" value="P:3-phenylpropionate catabolic process"/>
    <property type="evidence" value="ECO:0007669"/>
    <property type="project" value="TreeGrafter"/>
</dbReference>
<dbReference type="GO" id="GO:0051213">
    <property type="term" value="F:dioxygenase activity"/>
    <property type="evidence" value="ECO:0007669"/>
    <property type="project" value="UniProtKB-KW"/>
</dbReference>
<evidence type="ECO:0000313" key="4">
    <source>
        <dbReference type="Proteomes" id="UP000032300"/>
    </source>
</evidence>
<dbReference type="InterPro" id="IPR032710">
    <property type="entry name" value="NTF2-like_dom_sf"/>
</dbReference>
<keyword evidence="2" id="KW-0560">Oxidoreductase</keyword>
<dbReference type="CDD" id="cd00667">
    <property type="entry name" value="ring_hydroxylating_dioxygenases_beta"/>
    <property type="match status" value="1"/>
</dbReference>
<reference evidence="3 4" key="1">
    <citation type="journal article" date="2015" name="Int. J. Syst. Evol. Microbiol.">
        <title>Sphingomonas hengshuiensis sp. nov., isolated from lake wetland.</title>
        <authorList>
            <person name="Wei S."/>
            <person name="Wang T."/>
            <person name="Liu H."/>
            <person name="Zhang C."/>
            <person name="Guo J."/>
            <person name="Wang Q."/>
            <person name="Liang K."/>
            <person name="Zhang Z."/>
        </authorList>
    </citation>
    <scope>NUCLEOTIDE SEQUENCE [LARGE SCALE GENOMIC DNA]</scope>
    <source>
        <strain evidence="3 4">WHSC-8</strain>
    </source>
</reference>
<dbReference type="SUPFAM" id="SSF54427">
    <property type="entry name" value="NTF2-like"/>
    <property type="match status" value="1"/>
</dbReference>
<dbReference type="OrthoDB" id="7446267at2"/>
<name>A0A7U4JBN1_9SPHN</name>
<dbReference type="PANTHER" id="PTHR41534">
    <property type="entry name" value="BLR3401 PROTEIN"/>
    <property type="match status" value="1"/>
</dbReference>
<keyword evidence="3" id="KW-0223">Dioxygenase</keyword>
<dbReference type="InterPro" id="IPR000391">
    <property type="entry name" value="Rng_hydr_dOase-bsu"/>
</dbReference>
<dbReference type="Gene3D" id="3.10.450.50">
    <property type="match status" value="1"/>
</dbReference>